<reference evidence="2 3" key="1">
    <citation type="submission" date="2016-10" db="EMBL/GenBank/DDBJ databases">
        <authorList>
            <person name="de Groot N.N."/>
        </authorList>
    </citation>
    <scope>NUCLEOTIDE SEQUENCE [LARGE SCALE GENOMIC DNA]</scope>
    <source>
        <strain evidence="2 3">DSM 15345</strain>
    </source>
</reference>
<organism evidence="2 3">
    <name type="scientific">Rubrimonas cliftonensis</name>
    <dbReference type="NCBI Taxonomy" id="89524"/>
    <lineage>
        <taxon>Bacteria</taxon>
        <taxon>Pseudomonadati</taxon>
        <taxon>Pseudomonadota</taxon>
        <taxon>Alphaproteobacteria</taxon>
        <taxon>Rhodobacterales</taxon>
        <taxon>Paracoccaceae</taxon>
        <taxon>Rubrimonas</taxon>
    </lineage>
</organism>
<evidence type="ECO:0000259" key="1">
    <source>
        <dbReference type="PROSITE" id="PS50206"/>
    </source>
</evidence>
<proteinExistence type="predicted"/>
<dbReference type="EMBL" id="FNQM01000003">
    <property type="protein sequence ID" value="SEA09900.1"/>
    <property type="molecule type" value="Genomic_DNA"/>
</dbReference>
<evidence type="ECO:0000313" key="2">
    <source>
        <dbReference type="EMBL" id="SEA09900.1"/>
    </source>
</evidence>
<dbReference type="InterPro" id="IPR036873">
    <property type="entry name" value="Rhodanese-like_dom_sf"/>
</dbReference>
<dbReference type="PANTHER" id="PTHR44086:SF10">
    <property type="entry name" value="THIOSULFATE SULFURTRANSFERASE_RHODANESE-LIKE DOMAIN-CONTAINING PROTEIN 3"/>
    <property type="match status" value="1"/>
</dbReference>
<evidence type="ECO:0000313" key="3">
    <source>
        <dbReference type="Proteomes" id="UP000198703"/>
    </source>
</evidence>
<dbReference type="Pfam" id="PF00581">
    <property type="entry name" value="Rhodanese"/>
    <property type="match status" value="1"/>
</dbReference>
<dbReference type="CDD" id="cd00158">
    <property type="entry name" value="RHOD"/>
    <property type="match status" value="1"/>
</dbReference>
<dbReference type="SUPFAM" id="SSF52821">
    <property type="entry name" value="Rhodanese/Cell cycle control phosphatase"/>
    <property type="match status" value="1"/>
</dbReference>
<gene>
    <name evidence="2" type="ORF">SAMN05444370_10361</name>
</gene>
<keyword evidence="3" id="KW-1185">Reference proteome</keyword>
<dbReference type="Gene3D" id="3.40.250.10">
    <property type="entry name" value="Rhodanese-like domain"/>
    <property type="match status" value="1"/>
</dbReference>
<dbReference type="AlphaFoldDB" id="A0A1H3YE39"/>
<protein>
    <submittedName>
        <fullName evidence="2">Rhodanese-related sulfurtransferase</fullName>
    </submittedName>
</protein>
<dbReference type="Proteomes" id="UP000198703">
    <property type="component" value="Unassembled WGS sequence"/>
</dbReference>
<keyword evidence="2" id="KW-0808">Transferase</keyword>
<sequence length="126" mass="13660">MKIEQTPTGVLEHWTAQELSQAFEQAEVVVIDVRTPQEYGFEHIEGALLAPMAQFKPSNLPTQTDKRIVFHCGSGVRSRRVAEACAAAGWTRTAHLEGGFAAWKAAGLPYLSIDPATGAPRRSAAK</sequence>
<dbReference type="PANTHER" id="PTHR44086">
    <property type="entry name" value="THIOSULFATE SULFURTRANSFERASE RDL2, MITOCHONDRIAL-RELATED"/>
    <property type="match status" value="1"/>
</dbReference>
<dbReference type="SMART" id="SM00450">
    <property type="entry name" value="RHOD"/>
    <property type="match status" value="1"/>
</dbReference>
<accession>A0A1H3YE39</accession>
<dbReference type="GO" id="GO:0004792">
    <property type="term" value="F:thiosulfate-cyanide sulfurtransferase activity"/>
    <property type="evidence" value="ECO:0007669"/>
    <property type="project" value="TreeGrafter"/>
</dbReference>
<dbReference type="PROSITE" id="PS50206">
    <property type="entry name" value="RHODANESE_3"/>
    <property type="match status" value="1"/>
</dbReference>
<dbReference type="OrthoDB" id="9807812at2"/>
<dbReference type="RefSeq" id="WP_093250176.1">
    <property type="nucleotide sequence ID" value="NZ_FNQM01000003.1"/>
</dbReference>
<name>A0A1H3YE39_9RHOB</name>
<dbReference type="STRING" id="89524.SAMN05444370_10361"/>
<dbReference type="InterPro" id="IPR001763">
    <property type="entry name" value="Rhodanese-like_dom"/>
</dbReference>
<feature type="domain" description="Rhodanese" evidence="1">
    <location>
        <begin position="24"/>
        <end position="112"/>
    </location>
</feature>